<dbReference type="AlphaFoldDB" id="A0A8I6GJD2"/>
<reference evidence="20" key="1">
    <citation type="submission" date="2024-01" db="EMBL/GenBank/DDBJ databases">
        <title>GRCr8: a new rat reference genome assembly contstructed from accurate long reads and long range scaffolding.</title>
        <authorList>
            <person name="Doris P.A."/>
            <person name="Kalbfleisch T."/>
            <person name="Li K."/>
            <person name="Howe K."/>
            <person name="Wood J."/>
        </authorList>
    </citation>
    <scope>NUCLEOTIDE SEQUENCE [LARGE SCALE GENOMIC DNA]</scope>
    <source>
        <strain evidence="20">Brown Norway</strain>
    </source>
</reference>
<evidence type="ECO:0000256" key="1">
    <source>
        <dbReference type="ARBA" id="ARBA00001933"/>
    </source>
</evidence>
<evidence type="ECO:0000256" key="5">
    <source>
        <dbReference type="ARBA" id="ARBA00012753"/>
    </source>
</evidence>
<dbReference type="InterPro" id="IPR015422">
    <property type="entry name" value="PyrdxlP-dep_Trfase_small"/>
</dbReference>
<dbReference type="PRINTS" id="PR00799">
    <property type="entry name" value="TRANSAMINASE"/>
</dbReference>
<dbReference type="GO" id="GO:0006107">
    <property type="term" value="P:oxaloacetate metabolic process"/>
    <property type="evidence" value="ECO:0007669"/>
    <property type="project" value="UniProtKB-ARBA"/>
</dbReference>
<accession>A0A8I6GJD2</accession>
<name>A0A8I6GJD2_RAT</name>
<keyword evidence="7" id="KW-0808">Transferase</keyword>
<evidence type="ECO:0000256" key="15">
    <source>
        <dbReference type="ARBA" id="ARBA00042867"/>
    </source>
</evidence>
<dbReference type="SUPFAM" id="SSF53383">
    <property type="entry name" value="PLP-dependent transferases"/>
    <property type="match status" value="1"/>
</dbReference>
<evidence type="ECO:0000313" key="22">
    <source>
        <dbReference type="RGD" id="150344774"/>
    </source>
</evidence>
<dbReference type="GO" id="GO:0030170">
    <property type="term" value="F:pyridoxal phosphate binding"/>
    <property type="evidence" value="ECO:0007669"/>
    <property type="project" value="InterPro"/>
</dbReference>
<evidence type="ECO:0000256" key="7">
    <source>
        <dbReference type="ARBA" id="ARBA00022679"/>
    </source>
</evidence>
<dbReference type="FunCoup" id="A0A8I6GJD2">
    <property type="interactions" value="15"/>
</dbReference>
<dbReference type="GO" id="GO:0005739">
    <property type="term" value="C:mitochondrion"/>
    <property type="evidence" value="ECO:0000318"/>
    <property type="project" value="GO_Central"/>
</dbReference>
<evidence type="ECO:0000256" key="14">
    <source>
        <dbReference type="ARBA" id="ARBA00041887"/>
    </source>
</evidence>
<dbReference type="GO" id="GO:0097054">
    <property type="term" value="P:L-glutamate biosynthetic process"/>
    <property type="evidence" value="ECO:0007669"/>
    <property type="project" value="UniProtKB-ARBA"/>
</dbReference>
<evidence type="ECO:0000313" key="21">
    <source>
        <dbReference type="Proteomes" id="UP000002494"/>
    </source>
</evidence>
<dbReference type="Ensembl" id="ENSRNOT00000098510.2">
    <property type="protein sequence ID" value="ENSRNOP00000091956.2"/>
    <property type="gene ID" value="ENSRNOG00000064101.2"/>
</dbReference>
<reference evidence="20" key="2">
    <citation type="submission" date="2025-08" db="UniProtKB">
        <authorList>
            <consortium name="Ensembl"/>
        </authorList>
    </citation>
    <scope>IDENTIFICATION</scope>
    <source>
        <strain evidence="20">Brown Norway</strain>
    </source>
</reference>
<evidence type="ECO:0000256" key="11">
    <source>
        <dbReference type="ARBA" id="ARBA00041257"/>
    </source>
</evidence>
<evidence type="ECO:0000256" key="12">
    <source>
        <dbReference type="ARBA" id="ARBA00041432"/>
    </source>
</evidence>
<dbReference type="RGD" id="150344774">
    <property type="gene designation" value="ENSRNOG00000064101"/>
</dbReference>
<dbReference type="EC" id="2.6.1.7" evidence="4"/>
<dbReference type="PANTHER" id="PTHR11879:SF22">
    <property type="entry name" value="ASPARTATE AMINOTRANSFERASE, MITOCHONDRIAL"/>
    <property type="match status" value="1"/>
</dbReference>
<dbReference type="EC" id="2.6.1.1" evidence="5"/>
<organism evidence="20 21">
    <name type="scientific">Rattus norvegicus</name>
    <name type="common">Rat</name>
    <dbReference type="NCBI Taxonomy" id="10116"/>
    <lineage>
        <taxon>Eukaryota</taxon>
        <taxon>Metazoa</taxon>
        <taxon>Chordata</taxon>
        <taxon>Craniata</taxon>
        <taxon>Vertebrata</taxon>
        <taxon>Euteleostomi</taxon>
        <taxon>Mammalia</taxon>
        <taxon>Eutheria</taxon>
        <taxon>Euarchontoglires</taxon>
        <taxon>Glires</taxon>
        <taxon>Rodentia</taxon>
        <taxon>Myomorpha</taxon>
        <taxon>Muroidea</taxon>
        <taxon>Muridae</taxon>
        <taxon>Murinae</taxon>
        <taxon>Rattus</taxon>
    </lineage>
</organism>
<comment type="catalytic activity">
    <reaction evidence="18">
        <text>L-kynurenine + 2-oxoglutarate = kynurenate + L-glutamate + H2O</text>
        <dbReference type="Rhea" id="RHEA:65560"/>
        <dbReference type="ChEBI" id="CHEBI:15377"/>
        <dbReference type="ChEBI" id="CHEBI:16810"/>
        <dbReference type="ChEBI" id="CHEBI:29985"/>
        <dbReference type="ChEBI" id="CHEBI:57959"/>
        <dbReference type="ChEBI" id="CHEBI:58454"/>
        <dbReference type="EC" id="2.6.1.7"/>
    </reaction>
</comment>
<dbReference type="CDD" id="cd00609">
    <property type="entry name" value="AAT_like"/>
    <property type="match status" value="1"/>
</dbReference>
<evidence type="ECO:0000256" key="4">
    <source>
        <dbReference type="ARBA" id="ARBA00012751"/>
    </source>
</evidence>
<dbReference type="AGR" id="RGD:150344774"/>
<dbReference type="GO" id="GO:0004069">
    <property type="term" value="F:L-aspartate:2-oxoglutarate aminotransferase activity"/>
    <property type="evidence" value="ECO:0000318"/>
    <property type="project" value="GO_Central"/>
</dbReference>
<evidence type="ECO:0000256" key="13">
    <source>
        <dbReference type="ARBA" id="ARBA00041746"/>
    </source>
</evidence>
<dbReference type="GeneTree" id="ENSGT00950000183082"/>
<dbReference type="InterPro" id="IPR015424">
    <property type="entry name" value="PyrdxlP-dep_Trfase"/>
</dbReference>
<dbReference type="InterPro" id="IPR000796">
    <property type="entry name" value="Asp_trans"/>
</dbReference>
<dbReference type="Gene3D" id="3.90.1150.10">
    <property type="entry name" value="Aspartate Aminotransferase, domain 1"/>
    <property type="match status" value="1"/>
</dbReference>
<keyword evidence="6" id="KW-0032">Aminotransferase</keyword>
<protein>
    <recommendedName>
        <fullName evidence="10">Aspartate aminotransferase, mitochondrial</fullName>
        <ecNumber evidence="5">2.6.1.1</ecNumber>
        <ecNumber evidence="4">2.6.1.7</ecNumber>
    </recommendedName>
    <alternativeName>
        <fullName evidence="12">Fatty acid-binding protein</fullName>
    </alternativeName>
    <alternativeName>
        <fullName evidence="17">Glutamate oxaloacetate transaminase 2</fullName>
    </alternativeName>
    <alternativeName>
        <fullName evidence="11">Kynurenine aminotransferase 4</fullName>
    </alternativeName>
    <alternativeName>
        <fullName evidence="16">Kynurenine aminotransferase IV</fullName>
    </alternativeName>
    <alternativeName>
        <fullName evidence="15">Kynurenine--oxoglutarate transaminase 4</fullName>
    </alternativeName>
    <alternativeName>
        <fullName evidence="13">Kynurenine--oxoglutarate transaminase IV</fullName>
    </alternativeName>
    <alternativeName>
        <fullName evidence="14">Plasma membrane-associated fatty acid-binding protein</fullName>
    </alternativeName>
</protein>
<evidence type="ECO:0000256" key="9">
    <source>
        <dbReference type="ARBA" id="ARBA00037556"/>
    </source>
</evidence>
<dbReference type="Proteomes" id="UP000002494">
    <property type="component" value="Chromosome 3"/>
</dbReference>
<evidence type="ECO:0000256" key="18">
    <source>
        <dbReference type="ARBA" id="ARBA00049312"/>
    </source>
</evidence>
<dbReference type="InterPro" id="IPR015421">
    <property type="entry name" value="PyrdxlP-dep_Trfase_major"/>
</dbReference>
<gene>
    <name evidence="22" type="primary">ENSRNOG00000064101</name>
</gene>
<comment type="function">
    <text evidence="9">Catalyzes the irreversible transamination of the L-tryptophan metabolite L-kynurenine to form kynurenic acid (KA). As a member of the malate-aspartate shuttle, it has a key role in the intracellular NAD(H) redox balance. Is important for metabolite exchange between mitochondria and cytosol, and for amino acid metabolism. Facilitates cellular uptake of long-chain free fatty acids.</text>
</comment>
<evidence type="ECO:0000256" key="6">
    <source>
        <dbReference type="ARBA" id="ARBA00022576"/>
    </source>
</evidence>
<dbReference type="InterPro" id="IPR004839">
    <property type="entry name" value="Aminotransferase_I/II_large"/>
</dbReference>
<comment type="subunit">
    <text evidence="3">Homodimer.</text>
</comment>
<dbReference type="OMA" id="VIDMAYQ"/>
<keyword evidence="21" id="KW-1185">Reference proteome</keyword>
<dbReference type="Gene3D" id="3.40.640.10">
    <property type="entry name" value="Type I PLP-dependent aspartate aminotransferase-like (Major domain)"/>
    <property type="match status" value="1"/>
</dbReference>
<feature type="domain" description="Aminotransferase class I/classII large" evidence="19">
    <location>
        <begin position="46"/>
        <end position="217"/>
    </location>
</feature>
<reference evidence="20" key="3">
    <citation type="submission" date="2025-09" db="UniProtKB">
        <authorList>
            <consortium name="Ensembl"/>
        </authorList>
    </citation>
    <scope>IDENTIFICATION</scope>
    <source>
        <strain evidence="20">Brown Norway</strain>
    </source>
</reference>
<dbReference type="Pfam" id="PF00155">
    <property type="entry name" value="Aminotran_1_2"/>
    <property type="match status" value="2"/>
</dbReference>
<sequence length="394" mass="44083">MAAAFHPGLTAAASARVSSWWTHVEMGPPDPILGVTEAFKRDTNSKKMNLGVGAYQDDNGKPYVLPNVRKAEVQIAGKNLDKEYLPIWGLAEFCKASAELALDKKNEVLKSGQFVTVQTISGTGALRVGASFLQRFFKFSRDVFLPKPSWGNHTPIFRDAGMQLQGYRYYDPKTCGFDFSGALEDISKIPEQNVLILHTCAHNPMGVDLRPKQKKEMAGDGDKDSWTMQHFTEQSINVCLCQSYAKNMGLYGEHVGAFTMVCKDAKEAKRVESQLKILTRSLYSNPRLNGAWIAATILTSPDLRKQWLQEVKGMADHISMRTQLVSNLKKEGLSHNWQHITDWIGMFCFAGLKPEQVERLTKEFSVYMTKDGQISMAGVTSDNILFSTMVHNAW</sequence>
<evidence type="ECO:0000256" key="3">
    <source>
        <dbReference type="ARBA" id="ARBA00011738"/>
    </source>
</evidence>
<keyword evidence="8" id="KW-0663">Pyridoxal phosphate</keyword>
<comment type="similarity">
    <text evidence="2">Belongs to the class-I pyridoxal-phosphate-dependent aminotransferase family.</text>
</comment>
<evidence type="ECO:0000256" key="10">
    <source>
        <dbReference type="ARBA" id="ARBA00040891"/>
    </source>
</evidence>
<dbReference type="GO" id="GO:0016212">
    <property type="term" value="F:kynurenine-oxoglutarate transaminase activity"/>
    <property type="evidence" value="ECO:0007669"/>
    <property type="project" value="UniProtKB-EC"/>
</dbReference>
<comment type="cofactor">
    <cofactor evidence="1">
        <name>pyridoxal 5'-phosphate</name>
        <dbReference type="ChEBI" id="CHEBI:597326"/>
    </cofactor>
</comment>
<dbReference type="GO" id="GO:0006533">
    <property type="term" value="P:L-aspartate catabolic process"/>
    <property type="evidence" value="ECO:0000318"/>
    <property type="project" value="GO_Central"/>
</dbReference>
<evidence type="ECO:0000256" key="2">
    <source>
        <dbReference type="ARBA" id="ARBA00007441"/>
    </source>
</evidence>
<feature type="domain" description="Aminotransferase class I/classII large" evidence="19">
    <location>
        <begin position="221"/>
        <end position="384"/>
    </location>
</feature>
<evidence type="ECO:0000256" key="8">
    <source>
        <dbReference type="ARBA" id="ARBA00022898"/>
    </source>
</evidence>
<evidence type="ECO:0000256" key="17">
    <source>
        <dbReference type="ARBA" id="ARBA00043057"/>
    </source>
</evidence>
<evidence type="ECO:0000313" key="20">
    <source>
        <dbReference type="Ensembl" id="ENSRNOP00000091956.2"/>
    </source>
</evidence>
<evidence type="ECO:0000256" key="16">
    <source>
        <dbReference type="ARBA" id="ARBA00042891"/>
    </source>
</evidence>
<proteinExistence type="inferred from homology"/>
<evidence type="ECO:0000259" key="19">
    <source>
        <dbReference type="Pfam" id="PF00155"/>
    </source>
</evidence>
<dbReference type="PANTHER" id="PTHR11879">
    <property type="entry name" value="ASPARTATE AMINOTRANSFERASE"/>
    <property type="match status" value="1"/>
</dbReference>